<feature type="region of interest" description="Disordered" evidence="1">
    <location>
        <begin position="129"/>
        <end position="160"/>
    </location>
</feature>
<comment type="caution">
    <text evidence="2">The sequence shown here is derived from an EMBL/GenBank/DDBJ whole genome shotgun (WGS) entry which is preliminary data.</text>
</comment>
<organism evidence="2 3">
    <name type="scientific">Mortierella alpina</name>
    <name type="common">Oleaginous fungus</name>
    <name type="synonym">Mortierella renispora</name>
    <dbReference type="NCBI Taxonomy" id="64518"/>
    <lineage>
        <taxon>Eukaryota</taxon>
        <taxon>Fungi</taxon>
        <taxon>Fungi incertae sedis</taxon>
        <taxon>Mucoromycota</taxon>
        <taxon>Mortierellomycotina</taxon>
        <taxon>Mortierellomycetes</taxon>
        <taxon>Mortierellales</taxon>
        <taxon>Mortierellaceae</taxon>
        <taxon>Mortierella</taxon>
    </lineage>
</organism>
<feature type="compositionally biased region" description="Low complexity" evidence="1">
    <location>
        <begin position="866"/>
        <end position="877"/>
    </location>
</feature>
<evidence type="ECO:0000256" key="1">
    <source>
        <dbReference type="SAM" id="MobiDB-lite"/>
    </source>
</evidence>
<evidence type="ECO:0000313" key="3">
    <source>
        <dbReference type="Proteomes" id="UP000738359"/>
    </source>
</evidence>
<reference evidence="2" key="1">
    <citation type="journal article" date="2020" name="Fungal Divers.">
        <title>Resolving the Mortierellaceae phylogeny through synthesis of multi-gene phylogenetics and phylogenomics.</title>
        <authorList>
            <person name="Vandepol N."/>
            <person name="Liber J."/>
            <person name="Desiro A."/>
            <person name="Na H."/>
            <person name="Kennedy M."/>
            <person name="Barry K."/>
            <person name="Grigoriev I.V."/>
            <person name="Miller A.N."/>
            <person name="O'Donnell K."/>
            <person name="Stajich J.E."/>
            <person name="Bonito G."/>
        </authorList>
    </citation>
    <scope>NUCLEOTIDE SEQUENCE</scope>
    <source>
        <strain evidence="2">CK1249</strain>
    </source>
</reference>
<protein>
    <recommendedName>
        <fullName evidence="4">RNI-like protein</fullName>
    </recommendedName>
</protein>
<name>A0A9P6JHF2_MORAP</name>
<keyword evidence="3" id="KW-1185">Reference proteome</keyword>
<gene>
    <name evidence="2" type="ORF">BGZ70_006758</name>
</gene>
<evidence type="ECO:0000313" key="2">
    <source>
        <dbReference type="EMBL" id="KAF9968096.1"/>
    </source>
</evidence>
<proteinExistence type="predicted"/>
<dbReference type="PANTHER" id="PTHR47679">
    <property type="entry name" value="PROTEIN TORNADO 1"/>
    <property type="match status" value="1"/>
</dbReference>
<accession>A0A9P6JHF2</accession>
<dbReference type="SUPFAM" id="SSF52047">
    <property type="entry name" value="RNI-like"/>
    <property type="match status" value="1"/>
</dbReference>
<feature type="region of interest" description="Disordered" evidence="1">
    <location>
        <begin position="851"/>
        <end position="877"/>
    </location>
</feature>
<dbReference type="PANTHER" id="PTHR47679:SF2">
    <property type="entry name" value="C-TERMINAL OF ROC (COR) DOMAIN-CONTAINING PROTEIN"/>
    <property type="match status" value="1"/>
</dbReference>
<evidence type="ECO:0008006" key="4">
    <source>
        <dbReference type="Google" id="ProtNLM"/>
    </source>
</evidence>
<dbReference type="EMBL" id="JAAAHY010000039">
    <property type="protein sequence ID" value="KAF9968096.1"/>
    <property type="molecule type" value="Genomic_DNA"/>
</dbReference>
<dbReference type="Proteomes" id="UP000738359">
    <property type="component" value="Unassembled WGS sequence"/>
</dbReference>
<dbReference type="OrthoDB" id="333024at2759"/>
<sequence length="995" mass="110684">MEETQSFRLFEDMNVLNISVDCGLGQNVVYWEDIEQVFPGVKHIQKGSVVINMVRGSDGKRIVPHRIKHYPGVVLDVVLSTALEHVQVNPLITNSLASGQVATTYDTPADSSVTDPPVDDAFRNKPLLRSSVNGSGTIPPMRLAASLSSPTTAEAPCDDLSPIDPRQATIFRRSTAHIQRDVKVAADAATEALIARNRAGKTLDGSTALSVFEDNLPAEYRESLVTLQTVVRELKAIYDQGHVTQHIVRQVLAEAQQIKDRLILIERKTAAILTQNYELLEFTIPRLFIVLPDAATKWDPKTMIYTKFRLHFICECGEHTMPTIGNKMPHHLHLAHHEGYAVNKPTEFFRKYGPFLMLMLEMIKFGTGIAGFVVPALASLKVVDIVDGVQSTMDSVTKTVIQGVDYSLAYLERSCVQVQETDDPEGNATMLHQDFMNYLAGVEGLEGADLRQLGSFLTANSSDNLLGNLFRMTTKDGHVKWVCREHYRAGLEEELTQKLRDVVKLAKGEFDEQMGKIKISFNSSFAAAEFYDAVRKAKGVLDLDVSILWSPDYGDFVKLRNMISLSKIRLITLRLVSTSSDDAKGDQYYDPILDLMRLPSVHAVEINGLPRDFFKRSSPLPKKTDLSKLTRLQINGPWSTDKPGDELKAEIATLKLVISKAPNISFLHLDSTTERLPAILSSIGKYQTYPIDFGNLSLRLAPPLSKHRQSKADVQNIEHICSTYGAQFETLDLNKIGQENVVVESLAKAIRNGSSLKEITLKGFGRNLDGGCIKTLGNIVAHCELRKLQLDLETQDGRVCILDSIQWRYLRELDITLHEDQGAKVLTALIDGMRKMSENVELESLSYTVHPKPHAAADDGPSSLETKTVVDSTSASTSDEENLLPSLMSLASPKQLAISSQLSLVRVLALLQSVNFPRLQLLSLGTGRTVNMQHILYSLHTATQLHTIALPDANVTDEMKEQMLAKGITLIGDLRQRKRDKIREWIRSPKHQLIY</sequence>
<dbReference type="AlphaFoldDB" id="A0A9P6JHF2"/>